<sequence length="320" mass="37495">MLRTLVPVFFLILIFSGCADEKVILPEIMDQPVELQIRRFDKEFANVDAGSLPALKEKYPFLFPPQYPDSIWLAKLNDTIQVELRQAVDSAYSDLGPIEEELTLLFKHVAYYFPKYPIPDLFTLTTDVDYENRIILTDSLLLIGLDNYLGKEHRFYAGIDRYIAKGLDPKYLESDIVSALAKRVVPYPQDRTFLAQMIYYGKELYLKDLLLPWQTDGQKIGYDEEEMTWAQANEEQIWRYFIEREMLYSTDSKLGPRFLDPAPFSKFRLELDNESPGRLGRYMGWQIVRAFMERTNTPPDRLWGMPAETLFKESNYKPQK</sequence>
<dbReference type="InterPro" id="IPR019853">
    <property type="entry name" value="GldB-like"/>
</dbReference>
<proteinExistence type="predicted"/>
<reference evidence="2" key="1">
    <citation type="journal article" date="2019" name="Int. J. Syst. Evol. Microbiol.">
        <title>The Global Catalogue of Microorganisms (GCM) 10K type strain sequencing project: providing services to taxonomists for standard genome sequencing and annotation.</title>
        <authorList>
            <consortium name="The Broad Institute Genomics Platform"/>
            <consortium name="The Broad Institute Genome Sequencing Center for Infectious Disease"/>
            <person name="Wu L."/>
            <person name="Ma J."/>
        </authorList>
    </citation>
    <scope>NUCLEOTIDE SEQUENCE [LARGE SCALE GENOMIC DNA]</scope>
    <source>
        <strain evidence="2">CGMCC 1.12606</strain>
    </source>
</reference>
<comment type="caution">
    <text evidence="1">The sequence shown here is derived from an EMBL/GenBank/DDBJ whole genome shotgun (WGS) entry which is preliminary data.</text>
</comment>
<evidence type="ECO:0000313" key="1">
    <source>
        <dbReference type="EMBL" id="GGD45230.1"/>
    </source>
</evidence>
<dbReference type="Pfam" id="PF25594">
    <property type="entry name" value="GldB_lipo"/>
    <property type="match status" value="1"/>
</dbReference>
<dbReference type="RefSeq" id="WP_188369612.1">
    <property type="nucleotide sequence ID" value="NZ_BMFH01000001.1"/>
</dbReference>
<accession>A0ABQ1QV08</accession>
<protein>
    <submittedName>
        <fullName evidence="1">Gliding motility lipoprotein GldB</fullName>
    </submittedName>
</protein>
<dbReference type="PROSITE" id="PS51257">
    <property type="entry name" value="PROKAR_LIPOPROTEIN"/>
    <property type="match status" value="1"/>
</dbReference>
<evidence type="ECO:0000313" key="2">
    <source>
        <dbReference type="Proteomes" id="UP000625780"/>
    </source>
</evidence>
<keyword evidence="1" id="KW-0449">Lipoprotein</keyword>
<keyword evidence="2" id="KW-1185">Reference proteome</keyword>
<organism evidence="1 2">
    <name type="scientific">Muriicola marianensis</name>
    <dbReference type="NCBI Taxonomy" id="1324801"/>
    <lineage>
        <taxon>Bacteria</taxon>
        <taxon>Pseudomonadati</taxon>
        <taxon>Bacteroidota</taxon>
        <taxon>Flavobacteriia</taxon>
        <taxon>Flavobacteriales</taxon>
        <taxon>Flavobacteriaceae</taxon>
        <taxon>Muriicola</taxon>
    </lineage>
</organism>
<gene>
    <name evidence="1" type="primary">gldB</name>
    <name evidence="1" type="ORF">GCM10011361_10290</name>
</gene>
<dbReference type="NCBIfam" id="TIGR03514">
    <property type="entry name" value="GldB_lipo"/>
    <property type="match status" value="1"/>
</dbReference>
<name>A0ABQ1QV08_9FLAO</name>
<dbReference type="EMBL" id="BMFH01000001">
    <property type="protein sequence ID" value="GGD45230.1"/>
    <property type="molecule type" value="Genomic_DNA"/>
</dbReference>
<dbReference type="Proteomes" id="UP000625780">
    <property type="component" value="Unassembled WGS sequence"/>
</dbReference>